<dbReference type="InterPro" id="IPR045851">
    <property type="entry name" value="AMP-bd_C_sf"/>
</dbReference>
<dbReference type="PANTHER" id="PTHR24096:SF149">
    <property type="entry name" value="AMP-BINDING DOMAIN-CONTAINING PROTEIN-RELATED"/>
    <property type="match status" value="1"/>
</dbReference>
<evidence type="ECO:0000313" key="8">
    <source>
        <dbReference type="Proteomes" id="UP001487740"/>
    </source>
</evidence>
<evidence type="ECO:0000256" key="2">
    <source>
        <dbReference type="ARBA" id="ARBA00006432"/>
    </source>
</evidence>
<dbReference type="PANTHER" id="PTHR24096">
    <property type="entry name" value="LONG-CHAIN-FATTY-ACID--COA LIGASE"/>
    <property type="match status" value="1"/>
</dbReference>
<feature type="domain" description="AMP-binding enzyme C-terminal" evidence="6">
    <location>
        <begin position="505"/>
        <end position="581"/>
    </location>
</feature>
<dbReference type="Gene3D" id="3.30.300.30">
    <property type="match status" value="1"/>
</dbReference>
<keyword evidence="4" id="KW-0576">Peroxisome</keyword>
<dbReference type="Pfam" id="PF13193">
    <property type="entry name" value="AMP-binding_C"/>
    <property type="match status" value="1"/>
</dbReference>
<dbReference type="Gene3D" id="3.40.50.12780">
    <property type="entry name" value="N-terminal domain of ligase-like"/>
    <property type="match status" value="1"/>
</dbReference>
<dbReference type="InterPro" id="IPR025110">
    <property type="entry name" value="AMP-bd_C"/>
</dbReference>
<evidence type="ECO:0000256" key="3">
    <source>
        <dbReference type="ARBA" id="ARBA00022598"/>
    </source>
</evidence>
<comment type="caution">
    <text evidence="7">The sequence shown here is derived from an EMBL/GenBank/DDBJ whole genome shotgun (WGS) entry which is preliminary data.</text>
</comment>
<dbReference type="Proteomes" id="UP001487740">
    <property type="component" value="Unassembled WGS sequence"/>
</dbReference>
<proteinExistence type="inferred from homology"/>
<dbReference type="InterPro" id="IPR042099">
    <property type="entry name" value="ANL_N_sf"/>
</dbReference>
<reference evidence="7 8" key="1">
    <citation type="submission" date="2023-03" db="EMBL/GenBank/DDBJ databases">
        <title>High-quality genome of Scylla paramamosain provides insights in environmental adaptation.</title>
        <authorList>
            <person name="Zhang L."/>
        </authorList>
    </citation>
    <scope>NUCLEOTIDE SEQUENCE [LARGE SCALE GENOMIC DNA]</scope>
    <source>
        <strain evidence="7">LZ_2023a</strain>
        <tissue evidence="7">Muscle</tissue>
    </source>
</reference>
<dbReference type="EMBL" id="JARAKH010000033">
    <property type="protein sequence ID" value="KAK8385276.1"/>
    <property type="molecule type" value="Genomic_DNA"/>
</dbReference>
<keyword evidence="8" id="KW-1185">Reference proteome</keyword>
<accession>A0AAW0TD52</accession>
<dbReference type="GO" id="GO:0016405">
    <property type="term" value="F:CoA-ligase activity"/>
    <property type="evidence" value="ECO:0007669"/>
    <property type="project" value="TreeGrafter"/>
</dbReference>
<dbReference type="AlphaFoldDB" id="A0AAW0TD52"/>
<name>A0AAW0TD52_SCYPA</name>
<comment type="subcellular location">
    <subcellularLocation>
        <location evidence="1">Peroxisome</location>
    </subcellularLocation>
</comment>
<dbReference type="InterPro" id="IPR000873">
    <property type="entry name" value="AMP-dep_synth/lig_dom"/>
</dbReference>
<dbReference type="SUPFAM" id="SSF56801">
    <property type="entry name" value="Acetyl-CoA synthetase-like"/>
    <property type="match status" value="1"/>
</dbReference>
<gene>
    <name evidence="7" type="ORF">O3P69_012244</name>
</gene>
<evidence type="ECO:0000259" key="5">
    <source>
        <dbReference type="Pfam" id="PF00501"/>
    </source>
</evidence>
<dbReference type="Pfam" id="PF00501">
    <property type="entry name" value="AMP-binding"/>
    <property type="match status" value="1"/>
</dbReference>
<keyword evidence="3" id="KW-0436">Ligase</keyword>
<comment type="similarity">
    <text evidence="2">Belongs to the ATP-dependent AMP-binding enzyme family.</text>
</comment>
<evidence type="ECO:0000256" key="1">
    <source>
        <dbReference type="ARBA" id="ARBA00004275"/>
    </source>
</evidence>
<organism evidence="7 8">
    <name type="scientific">Scylla paramamosain</name>
    <name type="common">Mud crab</name>
    <dbReference type="NCBI Taxonomy" id="85552"/>
    <lineage>
        <taxon>Eukaryota</taxon>
        <taxon>Metazoa</taxon>
        <taxon>Ecdysozoa</taxon>
        <taxon>Arthropoda</taxon>
        <taxon>Crustacea</taxon>
        <taxon>Multicrustacea</taxon>
        <taxon>Malacostraca</taxon>
        <taxon>Eumalacostraca</taxon>
        <taxon>Eucarida</taxon>
        <taxon>Decapoda</taxon>
        <taxon>Pleocyemata</taxon>
        <taxon>Brachyura</taxon>
        <taxon>Eubrachyura</taxon>
        <taxon>Portunoidea</taxon>
        <taxon>Portunidae</taxon>
        <taxon>Portuninae</taxon>
        <taxon>Scylla</taxon>
    </lineage>
</organism>
<feature type="domain" description="AMP-dependent synthetase/ligase" evidence="5">
    <location>
        <begin position="83"/>
        <end position="452"/>
    </location>
</feature>
<sequence>MEAVEIRKRMDRKRLAGSLTETKKKEEIKERKIREVREEEKKAAEGETYGPGIGAMDVQYVHYTCFDENFAVFMLEAMAKVVEGDDGAIAVVDAETGKKRTFSELCELVPRMSAGLAAAGVGLGDRVMYYSLNHTDYPLVYLSVLHRGATIVHISPIYEALHEDMMHALRLSGASWAIVHAELLDQAEAVFSLLPPNTLKKVWVIGGAVDRPAIEDLVAHGPIPPVTQLDGLNPASAVAQMPFSSGTTGPRKGVMISHSNEVSRMIMIKYLADVQEWLGTSESTDSTCLLVTSLSHIYSHIILFASLMFGGKVVLLPHVSSSAMLRAIQEHQVTMAIFTPHHLKMIVESPVGQEHDLSSLKLVTSAGASLSEYVVKAFKNKVGALVYNLYGMTELASFATGCIVTQDWKSLCIGKVMPFFEVKVVDLSSGQLLGAGEIGEICVRSPTTMIGYANNSAATSSMIDAEGWVHTGDYGYYDSQGLIYMTDRIKDLIKSKSSLQVQPSELEDLLLQHPHVAEAVVIGVCQDDFEEMPRAFVVLEPEAPVQPEVLKRFVNDRVPDFKQLTGGVWVVEEIPKNSTGKPMKRQLKAGQVTQLASCC</sequence>
<evidence type="ECO:0000256" key="4">
    <source>
        <dbReference type="ARBA" id="ARBA00023140"/>
    </source>
</evidence>
<protein>
    <submittedName>
        <fullName evidence="7">Uncharacterized protein</fullName>
    </submittedName>
</protein>
<dbReference type="GO" id="GO:0005777">
    <property type="term" value="C:peroxisome"/>
    <property type="evidence" value="ECO:0007669"/>
    <property type="project" value="UniProtKB-SubCell"/>
</dbReference>
<evidence type="ECO:0000259" key="6">
    <source>
        <dbReference type="Pfam" id="PF13193"/>
    </source>
</evidence>
<evidence type="ECO:0000313" key="7">
    <source>
        <dbReference type="EMBL" id="KAK8385276.1"/>
    </source>
</evidence>